<evidence type="ECO:0008006" key="4">
    <source>
        <dbReference type="Google" id="ProtNLM"/>
    </source>
</evidence>
<feature type="signal peptide" evidence="1">
    <location>
        <begin position="1"/>
        <end position="29"/>
    </location>
</feature>
<reference evidence="2" key="2">
    <citation type="submission" date="2015-06" db="UniProtKB">
        <authorList>
            <consortium name="EnsemblProtists"/>
        </authorList>
    </citation>
    <scope>IDENTIFICATION</scope>
    <source>
        <strain evidence="2">Emoy2</strain>
    </source>
</reference>
<feature type="chain" id="PRO_5004049325" description="RxLR effector candidate protein" evidence="1">
    <location>
        <begin position="30"/>
        <end position="99"/>
    </location>
</feature>
<accession>M4C1U9</accession>
<sequence length="99" mass="11329">MCAWQYTRRWVTILKICVLELVDYPSSDSSTCAVITKKVPYPVDSTRICTFTVDSISYYENVLGHVSPPSKVNVFPLVIVLDEIKKKQTSIEYMRAMSM</sequence>
<dbReference type="AlphaFoldDB" id="M4C1U9"/>
<dbReference type="EnsemblProtists" id="HpaT813050">
    <property type="protein sequence ID" value="HpaP813050"/>
    <property type="gene ID" value="HpaG813050"/>
</dbReference>
<dbReference type="InParanoid" id="M4C1U9"/>
<organism evidence="2 3">
    <name type="scientific">Hyaloperonospora arabidopsidis (strain Emoy2)</name>
    <name type="common">Downy mildew agent</name>
    <name type="synonym">Peronospora arabidopsidis</name>
    <dbReference type="NCBI Taxonomy" id="559515"/>
    <lineage>
        <taxon>Eukaryota</taxon>
        <taxon>Sar</taxon>
        <taxon>Stramenopiles</taxon>
        <taxon>Oomycota</taxon>
        <taxon>Peronosporomycetes</taxon>
        <taxon>Peronosporales</taxon>
        <taxon>Peronosporaceae</taxon>
        <taxon>Hyaloperonospora</taxon>
    </lineage>
</organism>
<evidence type="ECO:0000256" key="1">
    <source>
        <dbReference type="SAM" id="SignalP"/>
    </source>
</evidence>
<evidence type="ECO:0000313" key="2">
    <source>
        <dbReference type="EnsemblProtists" id="HpaP813050"/>
    </source>
</evidence>
<name>M4C1U9_HYAAE</name>
<dbReference type="HOGENOM" id="CLU_2325217_0_0_1"/>
<keyword evidence="3" id="KW-1185">Reference proteome</keyword>
<dbReference type="EMBL" id="JH598104">
    <property type="status" value="NOT_ANNOTATED_CDS"/>
    <property type="molecule type" value="Genomic_DNA"/>
</dbReference>
<protein>
    <recommendedName>
        <fullName evidence="4">RxLR effector candidate protein</fullName>
    </recommendedName>
</protein>
<keyword evidence="1" id="KW-0732">Signal</keyword>
<evidence type="ECO:0000313" key="3">
    <source>
        <dbReference type="Proteomes" id="UP000011713"/>
    </source>
</evidence>
<reference evidence="3" key="1">
    <citation type="journal article" date="2010" name="Science">
        <title>Signatures of adaptation to obligate biotrophy in the Hyaloperonospora arabidopsidis genome.</title>
        <authorList>
            <person name="Baxter L."/>
            <person name="Tripathy S."/>
            <person name="Ishaque N."/>
            <person name="Boot N."/>
            <person name="Cabral A."/>
            <person name="Kemen E."/>
            <person name="Thines M."/>
            <person name="Ah-Fong A."/>
            <person name="Anderson R."/>
            <person name="Badejoko W."/>
            <person name="Bittner-Eddy P."/>
            <person name="Boore J.L."/>
            <person name="Chibucos M.C."/>
            <person name="Coates M."/>
            <person name="Dehal P."/>
            <person name="Delehaunty K."/>
            <person name="Dong S."/>
            <person name="Downton P."/>
            <person name="Dumas B."/>
            <person name="Fabro G."/>
            <person name="Fronick C."/>
            <person name="Fuerstenberg S.I."/>
            <person name="Fulton L."/>
            <person name="Gaulin E."/>
            <person name="Govers F."/>
            <person name="Hughes L."/>
            <person name="Humphray S."/>
            <person name="Jiang R.H."/>
            <person name="Judelson H."/>
            <person name="Kamoun S."/>
            <person name="Kyung K."/>
            <person name="Meijer H."/>
            <person name="Minx P."/>
            <person name="Morris P."/>
            <person name="Nelson J."/>
            <person name="Phuntumart V."/>
            <person name="Qutob D."/>
            <person name="Rehmany A."/>
            <person name="Rougon-Cardoso A."/>
            <person name="Ryden P."/>
            <person name="Torto-Alalibo T."/>
            <person name="Studholme D."/>
            <person name="Wang Y."/>
            <person name="Win J."/>
            <person name="Wood J."/>
            <person name="Clifton S.W."/>
            <person name="Rogers J."/>
            <person name="Van den Ackerveken G."/>
            <person name="Jones J.D."/>
            <person name="McDowell J.M."/>
            <person name="Beynon J."/>
            <person name="Tyler B.M."/>
        </authorList>
    </citation>
    <scope>NUCLEOTIDE SEQUENCE [LARGE SCALE GENOMIC DNA]</scope>
    <source>
        <strain evidence="3">Emoy2</strain>
    </source>
</reference>
<proteinExistence type="predicted"/>
<dbReference type="Proteomes" id="UP000011713">
    <property type="component" value="Unassembled WGS sequence"/>
</dbReference>
<dbReference type="VEuPathDB" id="FungiDB:HpaG813050"/>